<protein>
    <submittedName>
        <fullName evidence="2">Lysophospholipase L1-like esterase</fullName>
    </submittedName>
</protein>
<feature type="domain" description="SGNH hydrolase-type esterase" evidence="1">
    <location>
        <begin position="16"/>
        <end position="205"/>
    </location>
</feature>
<sequence>MALFDHCNSRVPHYVALGDSLTVGVGAGIFNPGFVNIYRTMAESALSKPVLFKIYAKTGATSKQILNSLSFPEIASHIRHSEIITLTAGGNDLIQAGKDFLANRNENRLEESLRHASANISEIIHTINQIHIANDPFILRIFNVYNPFPNIKFIDHWLQAFNAHLQNFSKYPHVKIADIYTAFSGRQKFLLSLDHIHPNILGYQVMAETANQLGYDGLLDKK</sequence>
<dbReference type="EMBL" id="JAFBER010000006">
    <property type="protein sequence ID" value="MBM7645082.1"/>
    <property type="molecule type" value="Genomic_DNA"/>
</dbReference>
<proteinExistence type="predicted"/>
<dbReference type="RefSeq" id="WP_205003023.1">
    <property type="nucleotide sequence ID" value="NZ_JAFBER010000006.1"/>
</dbReference>
<keyword evidence="3" id="KW-1185">Reference proteome</keyword>
<evidence type="ECO:0000313" key="2">
    <source>
        <dbReference type="EMBL" id="MBM7645082.1"/>
    </source>
</evidence>
<evidence type="ECO:0000259" key="1">
    <source>
        <dbReference type="Pfam" id="PF13472"/>
    </source>
</evidence>
<accession>A0ABS2Q0L6</accession>
<evidence type="ECO:0000313" key="3">
    <source>
        <dbReference type="Proteomes" id="UP000808914"/>
    </source>
</evidence>
<dbReference type="Gene3D" id="3.40.50.1110">
    <property type="entry name" value="SGNH hydrolase"/>
    <property type="match status" value="1"/>
</dbReference>
<dbReference type="Pfam" id="PF13472">
    <property type="entry name" value="Lipase_GDSL_2"/>
    <property type="match status" value="1"/>
</dbReference>
<reference evidence="2 3" key="1">
    <citation type="submission" date="2021-01" db="EMBL/GenBank/DDBJ databases">
        <title>Genomic Encyclopedia of Type Strains, Phase IV (KMG-IV): sequencing the most valuable type-strain genomes for metagenomic binning, comparative biology and taxonomic classification.</title>
        <authorList>
            <person name="Goeker M."/>
        </authorList>
    </citation>
    <scope>NUCLEOTIDE SEQUENCE [LARGE SCALE GENOMIC DNA]</scope>
    <source>
        <strain evidence="2 3">DSM 28236</strain>
    </source>
</reference>
<dbReference type="SUPFAM" id="SSF52266">
    <property type="entry name" value="SGNH hydrolase"/>
    <property type="match status" value="1"/>
</dbReference>
<dbReference type="InterPro" id="IPR013830">
    <property type="entry name" value="SGNH_hydro"/>
</dbReference>
<gene>
    <name evidence="2" type="ORF">JOD45_001293</name>
</gene>
<name>A0ABS2Q0L6_9BACL</name>
<dbReference type="InterPro" id="IPR036514">
    <property type="entry name" value="SGNH_hydro_sf"/>
</dbReference>
<organism evidence="2 3">
    <name type="scientific">Scopulibacillus daqui</name>
    <dbReference type="NCBI Taxonomy" id="1469162"/>
    <lineage>
        <taxon>Bacteria</taxon>
        <taxon>Bacillati</taxon>
        <taxon>Bacillota</taxon>
        <taxon>Bacilli</taxon>
        <taxon>Bacillales</taxon>
        <taxon>Sporolactobacillaceae</taxon>
        <taxon>Scopulibacillus</taxon>
    </lineage>
</organism>
<comment type="caution">
    <text evidence="2">The sequence shown here is derived from an EMBL/GenBank/DDBJ whole genome shotgun (WGS) entry which is preliminary data.</text>
</comment>
<dbReference type="Proteomes" id="UP000808914">
    <property type="component" value="Unassembled WGS sequence"/>
</dbReference>